<feature type="compositionally biased region" description="Low complexity" evidence="1">
    <location>
        <begin position="119"/>
        <end position="133"/>
    </location>
</feature>
<gene>
    <name evidence="2" type="ORF">SAMN05660690_2448</name>
</gene>
<reference evidence="3" key="1">
    <citation type="submission" date="2016-10" db="EMBL/GenBank/DDBJ databases">
        <authorList>
            <person name="Varghese N."/>
            <person name="Submissions S."/>
        </authorList>
    </citation>
    <scope>NUCLEOTIDE SEQUENCE [LARGE SCALE GENOMIC DNA]</scope>
    <source>
        <strain evidence="3">DSM 45421</strain>
    </source>
</reference>
<keyword evidence="3" id="KW-1185">Reference proteome</keyword>
<evidence type="ECO:0000313" key="3">
    <source>
        <dbReference type="Proteomes" id="UP000199416"/>
    </source>
</evidence>
<dbReference type="EMBL" id="FMZF01000003">
    <property type="protein sequence ID" value="SDC76257.1"/>
    <property type="molecule type" value="Genomic_DNA"/>
</dbReference>
<proteinExistence type="predicted"/>
<organism evidence="2 3">
    <name type="scientific">Geodermatophilus telluris</name>
    <dbReference type="NCBI Taxonomy" id="1190417"/>
    <lineage>
        <taxon>Bacteria</taxon>
        <taxon>Bacillati</taxon>
        <taxon>Actinomycetota</taxon>
        <taxon>Actinomycetes</taxon>
        <taxon>Geodermatophilales</taxon>
        <taxon>Geodermatophilaceae</taxon>
        <taxon>Geodermatophilus</taxon>
    </lineage>
</organism>
<dbReference type="OrthoDB" id="3480766at2"/>
<evidence type="ECO:0000313" key="2">
    <source>
        <dbReference type="EMBL" id="SDC76257.1"/>
    </source>
</evidence>
<dbReference type="AlphaFoldDB" id="A0A1G6PA04"/>
<protein>
    <submittedName>
        <fullName evidence="2">Uncharacterized protein</fullName>
    </submittedName>
</protein>
<feature type="region of interest" description="Disordered" evidence="1">
    <location>
        <begin position="117"/>
        <end position="141"/>
    </location>
</feature>
<accession>A0A1G6PA04</accession>
<dbReference type="RefSeq" id="WP_091366110.1">
    <property type="nucleotide sequence ID" value="NZ_FMZF01000003.1"/>
</dbReference>
<evidence type="ECO:0000256" key="1">
    <source>
        <dbReference type="SAM" id="MobiDB-lite"/>
    </source>
</evidence>
<dbReference type="Proteomes" id="UP000199416">
    <property type="component" value="Unassembled WGS sequence"/>
</dbReference>
<sequence>MEITPQALEQEFSLQTAATRLDFLSRRDSGATTLNTVRDTAADDWSSLLDDDTSLDVPESLELLALGEVIARKAHDSQLTGFRAALRGGATWEQIAAALDTTPAEAWSRFQEAIEQQERSAALAPDEAASARELAGARPTG</sequence>
<name>A0A1G6PA04_9ACTN</name>